<evidence type="ECO:0000313" key="2">
    <source>
        <dbReference type="EMBL" id="KDN84938.1"/>
    </source>
</evidence>
<evidence type="ECO:0000259" key="1">
    <source>
        <dbReference type="Pfam" id="PF01261"/>
    </source>
</evidence>
<dbReference type="SUPFAM" id="SSF51658">
    <property type="entry name" value="Xylose isomerase-like"/>
    <property type="match status" value="1"/>
</dbReference>
<sequence length="300" mass="33484">MKAARAARAARRKLERPPLLRTTDRLVLPPHPALHVPDTKVALSTASVYPSTTETAFELASRLGYDGVEVMVWNDPVSQDVEALRRLSDTYEVPILAVHAPCLLITQRVWSTDPWTKLVRARKAAERLGADAVVVHPPFRWQRQYAKEFVAGIDRMAGETPVRFAVENMYPWRYRDREMLAYAPGWDVTEEAYRHFTVDLSHAATSRVDALELVDRMGDRLAHVHLADGSGSGKDEHLIPGRGKQPCAELLEHLARTGFDGHVVLEVNTRKSGTPADREADLAEALAFTRLHLAAVRPAP</sequence>
<organism evidence="2 3">
    <name type="scientific">Kitasatospora cheerisanensis KCTC 2395</name>
    <dbReference type="NCBI Taxonomy" id="1348663"/>
    <lineage>
        <taxon>Bacteria</taxon>
        <taxon>Bacillati</taxon>
        <taxon>Actinomycetota</taxon>
        <taxon>Actinomycetes</taxon>
        <taxon>Kitasatosporales</taxon>
        <taxon>Streptomycetaceae</taxon>
        <taxon>Kitasatospora</taxon>
    </lineage>
</organism>
<reference evidence="2 3" key="1">
    <citation type="submission" date="2014-05" db="EMBL/GenBank/DDBJ databases">
        <title>Draft Genome Sequence of Kitasatospora cheerisanensis KCTC 2395.</title>
        <authorList>
            <person name="Nam D.H."/>
        </authorList>
    </citation>
    <scope>NUCLEOTIDE SEQUENCE [LARGE SCALE GENOMIC DNA]</scope>
    <source>
        <strain evidence="2 3">KCTC 2395</strain>
    </source>
</reference>
<evidence type="ECO:0000313" key="3">
    <source>
        <dbReference type="Proteomes" id="UP000027178"/>
    </source>
</evidence>
<feature type="domain" description="Xylose isomerase-like TIM barrel" evidence="1">
    <location>
        <begin position="57"/>
        <end position="290"/>
    </location>
</feature>
<accession>A0A066YTR0</accession>
<comment type="caution">
    <text evidence="2">The sequence shown here is derived from an EMBL/GenBank/DDBJ whole genome shotgun (WGS) entry which is preliminary data.</text>
</comment>
<dbReference type="PANTHER" id="PTHR12110">
    <property type="entry name" value="HYDROXYPYRUVATE ISOMERASE"/>
    <property type="match status" value="1"/>
</dbReference>
<dbReference type="eggNOG" id="COG1082">
    <property type="taxonomic scope" value="Bacteria"/>
</dbReference>
<keyword evidence="3" id="KW-1185">Reference proteome</keyword>
<proteinExistence type="predicted"/>
<dbReference type="InterPro" id="IPR036237">
    <property type="entry name" value="Xyl_isomerase-like_sf"/>
</dbReference>
<dbReference type="PANTHER" id="PTHR12110:SF47">
    <property type="match status" value="1"/>
</dbReference>
<gene>
    <name evidence="2" type="ORF">KCH_34650</name>
</gene>
<dbReference type="PATRIC" id="fig|1348663.4.peg.3333"/>
<dbReference type="Pfam" id="PF01261">
    <property type="entry name" value="AP_endonuc_2"/>
    <property type="match status" value="1"/>
</dbReference>
<name>A0A066YTR0_9ACTN</name>
<dbReference type="InterPro" id="IPR013022">
    <property type="entry name" value="Xyl_isomerase-like_TIM-brl"/>
</dbReference>
<dbReference type="Gene3D" id="3.20.20.150">
    <property type="entry name" value="Divalent-metal-dependent TIM barrel enzymes"/>
    <property type="match status" value="1"/>
</dbReference>
<dbReference type="Proteomes" id="UP000027178">
    <property type="component" value="Unassembled WGS sequence"/>
</dbReference>
<protein>
    <recommendedName>
        <fullName evidence="1">Xylose isomerase-like TIM barrel domain-containing protein</fullName>
    </recommendedName>
</protein>
<dbReference type="InterPro" id="IPR050312">
    <property type="entry name" value="IolE/XylAMocC-like"/>
</dbReference>
<dbReference type="HOGENOM" id="CLU_065571_0_0_11"/>
<dbReference type="EMBL" id="JNBY01000089">
    <property type="protein sequence ID" value="KDN84938.1"/>
    <property type="molecule type" value="Genomic_DNA"/>
</dbReference>
<dbReference type="AlphaFoldDB" id="A0A066YTR0"/>